<dbReference type="AlphaFoldDB" id="A0AA96F6U1"/>
<keyword evidence="4 7" id="KW-0328">Glycosyltransferase</keyword>
<evidence type="ECO:0000256" key="2">
    <source>
        <dbReference type="ARBA" id="ARBA00005058"/>
    </source>
</evidence>
<evidence type="ECO:0000256" key="1">
    <source>
        <dbReference type="ARBA" id="ARBA00002678"/>
    </source>
</evidence>
<accession>A0AA96F6U1</accession>
<dbReference type="EMBL" id="CP134879">
    <property type="protein sequence ID" value="WNM25146.1"/>
    <property type="molecule type" value="Genomic_DNA"/>
</dbReference>
<sequence>MTQAHDLAAEAARVLADKTGVAHHDIALILGSGWGGAAELLGEQIASVDAAEVPGFTGHAVAGHHAVHRSFRTPNGRTVLALGARQHYYQSRNASTVAHAVRMAAAAGATQLVVTNGCGSVNRDFVPGTVVLLKDHINFTSATPLEGATFVDMTQTYTPRLRDLARTIDSGLPEGVYMQFTGPQYETPAEVRMAAVLGADLVGMSTALESIAAREAGMEILGLSLVTNLASGFGGETLNHQEVLDAGAAAAPRISRLLAEIVKVM</sequence>
<keyword evidence="11" id="KW-1185">Reference proteome</keyword>
<dbReference type="GO" id="GO:0004731">
    <property type="term" value="F:purine-nucleoside phosphorylase activity"/>
    <property type="evidence" value="ECO:0007669"/>
    <property type="project" value="UniProtKB-EC"/>
</dbReference>
<feature type="binding site" evidence="8">
    <location>
        <position position="32"/>
    </location>
    <ligand>
        <name>phosphate</name>
        <dbReference type="ChEBI" id="CHEBI:43474"/>
    </ligand>
</feature>
<dbReference type="SUPFAM" id="SSF53167">
    <property type="entry name" value="Purine and uridine phosphorylases"/>
    <property type="match status" value="1"/>
</dbReference>
<dbReference type="InterPro" id="IPR011268">
    <property type="entry name" value="Purine_phosphorylase"/>
</dbReference>
<gene>
    <name evidence="10" type="ORF">RN606_03090</name>
</gene>
<evidence type="ECO:0000313" key="11">
    <source>
        <dbReference type="Proteomes" id="UP001304125"/>
    </source>
</evidence>
<dbReference type="InterPro" id="IPR000845">
    <property type="entry name" value="Nucleoside_phosphorylase_d"/>
</dbReference>
<feature type="binding site" evidence="8">
    <location>
        <position position="64"/>
    </location>
    <ligand>
        <name>phosphate</name>
        <dbReference type="ChEBI" id="CHEBI:43474"/>
    </ligand>
</feature>
<protein>
    <recommendedName>
        <fullName evidence="7">Purine nucleoside phosphorylase</fullName>
        <ecNumber evidence="7">2.4.2.1</ecNumber>
    </recommendedName>
    <alternativeName>
        <fullName evidence="7">Inosine-guanosine phosphorylase</fullName>
    </alternativeName>
</protein>
<dbReference type="EC" id="2.4.2.1" evidence="7"/>
<feature type="binding site" evidence="8">
    <location>
        <position position="205"/>
    </location>
    <ligand>
        <name>phosphate</name>
        <dbReference type="ChEBI" id="CHEBI:43474"/>
    </ligand>
</feature>
<feature type="binding site" evidence="8">
    <location>
        <position position="186"/>
    </location>
    <ligand>
        <name>a purine D-ribonucleoside</name>
        <dbReference type="ChEBI" id="CHEBI:142355"/>
    </ligand>
</feature>
<comment type="similarity">
    <text evidence="3 7">Belongs to the PNP/MTAP phosphorylase family.</text>
</comment>
<evidence type="ECO:0000313" key="10">
    <source>
        <dbReference type="EMBL" id="WNM25146.1"/>
    </source>
</evidence>
<dbReference type="Gene3D" id="3.40.50.1580">
    <property type="entry name" value="Nucleoside phosphorylase domain"/>
    <property type="match status" value="1"/>
</dbReference>
<evidence type="ECO:0000256" key="8">
    <source>
        <dbReference type="PIRSR" id="PIRSR000477-2"/>
    </source>
</evidence>
<dbReference type="GO" id="GO:0005737">
    <property type="term" value="C:cytoplasm"/>
    <property type="evidence" value="ECO:0007669"/>
    <property type="project" value="TreeGrafter"/>
</dbReference>
<comment type="function">
    <text evidence="1">The purine nucleoside phosphorylases catalyze the phosphorolytic breakdown of the N-glycosidic bond in the beta-(deoxy)ribonucleoside molecules, with the formation of the corresponding free purine bases and pentose-1-phosphate. Cleaves guanosine, inosine, 2'-deoxyguanosine and 2'-deoxyinosine.</text>
</comment>
<dbReference type="Proteomes" id="UP001304125">
    <property type="component" value="Chromosome"/>
</dbReference>
<dbReference type="InterPro" id="IPR035994">
    <property type="entry name" value="Nucleoside_phosphorylase_sf"/>
</dbReference>
<evidence type="ECO:0000256" key="7">
    <source>
        <dbReference type="PIRNR" id="PIRNR000477"/>
    </source>
</evidence>
<evidence type="ECO:0000256" key="5">
    <source>
        <dbReference type="ARBA" id="ARBA00022679"/>
    </source>
</evidence>
<reference evidence="10 11" key="1">
    <citation type="submission" date="2023-09" db="EMBL/GenBank/DDBJ databases">
        <title>Demequina sp. a novel bacteria isolated from Capsicum annuum.</title>
        <authorList>
            <person name="Humaira Z."/>
            <person name="Lee J."/>
            <person name="Cho D."/>
        </authorList>
    </citation>
    <scope>NUCLEOTIDE SEQUENCE [LARGE SCALE GENOMIC DNA]</scope>
    <source>
        <strain evidence="10 11">OYTSA14</strain>
    </source>
</reference>
<comment type="catalytic activity">
    <reaction evidence="6">
        <text>a purine 2'-deoxy-D-ribonucleoside + phosphate = a purine nucleobase + 2-deoxy-alpha-D-ribose 1-phosphate</text>
        <dbReference type="Rhea" id="RHEA:36431"/>
        <dbReference type="ChEBI" id="CHEBI:26386"/>
        <dbReference type="ChEBI" id="CHEBI:43474"/>
        <dbReference type="ChEBI" id="CHEBI:57259"/>
        <dbReference type="ChEBI" id="CHEBI:142361"/>
        <dbReference type="EC" id="2.4.2.1"/>
    </reaction>
</comment>
<dbReference type="NCBIfam" id="NF006054">
    <property type="entry name" value="PRK08202.1"/>
    <property type="match status" value="1"/>
</dbReference>
<keyword evidence="5 7" id="KW-0808">Transferase</keyword>
<evidence type="ECO:0000256" key="3">
    <source>
        <dbReference type="ARBA" id="ARBA00006751"/>
    </source>
</evidence>
<feature type="binding site" evidence="8">
    <location>
        <position position="117"/>
    </location>
    <ligand>
        <name>phosphate</name>
        <dbReference type="ChEBI" id="CHEBI:43474"/>
    </ligand>
</feature>
<evidence type="ECO:0000256" key="4">
    <source>
        <dbReference type="ARBA" id="ARBA00022676"/>
    </source>
</evidence>
<organism evidence="10 11">
    <name type="scientific">Demequina capsici</name>
    <dbReference type="NCBI Taxonomy" id="3075620"/>
    <lineage>
        <taxon>Bacteria</taxon>
        <taxon>Bacillati</taxon>
        <taxon>Actinomycetota</taxon>
        <taxon>Actinomycetes</taxon>
        <taxon>Micrococcales</taxon>
        <taxon>Demequinaceae</taxon>
        <taxon>Demequina</taxon>
    </lineage>
</organism>
<dbReference type="PANTHER" id="PTHR11904">
    <property type="entry name" value="METHYLTHIOADENOSINE/PURINE NUCLEOSIDE PHOSPHORYLASE"/>
    <property type="match status" value="1"/>
</dbReference>
<dbReference type="NCBIfam" id="TIGR01697">
    <property type="entry name" value="PNPH-PUNA-XAPA"/>
    <property type="match status" value="1"/>
</dbReference>
<feature type="domain" description="Nucleoside phosphorylase" evidence="9">
    <location>
        <begin position="26"/>
        <end position="263"/>
    </location>
</feature>
<feature type="binding site" evidence="8">
    <location>
        <position position="228"/>
    </location>
    <ligand>
        <name>a purine D-ribonucleoside</name>
        <dbReference type="ChEBI" id="CHEBI:142355"/>
    </ligand>
</feature>
<evidence type="ECO:0000259" key="9">
    <source>
        <dbReference type="Pfam" id="PF01048"/>
    </source>
</evidence>
<dbReference type="Pfam" id="PF01048">
    <property type="entry name" value="PNP_UDP_1"/>
    <property type="match status" value="1"/>
</dbReference>
<name>A0AA96F6U1_9MICO</name>
<proteinExistence type="inferred from homology"/>
<dbReference type="RefSeq" id="WP_313499877.1">
    <property type="nucleotide sequence ID" value="NZ_CP134879.1"/>
</dbReference>
<dbReference type="CDD" id="cd09009">
    <property type="entry name" value="PNP-EcPNPII_like"/>
    <property type="match status" value="1"/>
</dbReference>
<dbReference type="PIRSF" id="PIRSF000477">
    <property type="entry name" value="PurNPase"/>
    <property type="match status" value="1"/>
</dbReference>
<dbReference type="PANTHER" id="PTHR11904:SF9">
    <property type="entry name" value="PURINE NUCLEOSIDE PHOSPHORYLASE-RELATED"/>
    <property type="match status" value="1"/>
</dbReference>
<comment type="pathway">
    <text evidence="2 7">Purine metabolism; purine nucleoside salvage.</text>
</comment>
<feature type="binding site" evidence="8">
    <location>
        <begin position="85"/>
        <end position="87"/>
    </location>
    <ligand>
        <name>phosphate</name>
        <dbReference type="ChEBI" id="CHEBI:43474"/>
    </ligand>
</feature>
<dbReference type="GO" id="GO:0009116">
    <property type="term" value="P:nucleoside metabolic process"/>
    <property type="evidence" value="ECO:0007669"/>
    <property type="project" value="InterPro"/>
</dbReference>
<evidence type="ECO:0000256" key="6">
    <source>
        <dbReference type="ARBA" id="ARBA00048556"/>
    </source>
</evidence>